<evidence type="ECO:0000256" key="1">
    <source>
        <dbReference type="SAM" id="SignalP"/>
    </source>
</evidence>
<dbReference type="InterPro" id="IPR004314">
    <property type="entry name" value="Neprosin"/>
</dbReference>
<comment type="caution">
    <text evidence="3">The sequence shown here is derived from an EMBL/GenBank/DDBJ whole genome shotgun (WGS) entry which is preliminary data.</text>
</comment>
<dbReference type="PANTHER" id="PTHR31589:SF223">
    <property type="entry name" value="PROTEIN, PUTATIVE (DUF239)-RELATED"/>
    <property type="match status" value="1"/>
</dbReference>
<dbReference type="RefSeq" id="WP_166949344.1">
    <property type="nucleotide sequence ID" value="NZ_JAARLZ010000007.1"/>
</dbReference>
<gene>
    <name evidence="3" type="ORF">HBF25_13810</name>
</gene>
<dbReference type="Proteomes" id="UP000490980">
    <property type="component" value="Unassembled WGS sequence"/>
</dbReference>
<evidence type="ECO:0000313" key="3">
    <source>
        <dbReference type="EMBL" id="NII07457.1"/>
    </source>
</evidence>
<name>A0A7X5UBV3_9GAMM</name>
<evidence type="ECO:0000259" key="2">
    <source>
        <dbReference type="PROSITE" id="PS52045"/>
    </source>
</evidence>
<dbReference type="EMBL" id="JAARLZ010000007">
    <property type="protein sequence ID" value="NII07457.1"/>
    <property type="molecule type" value="Genomic_DNA"/>
</dbReference>
<sequence length="465" mass="49552">MHMTQRAVRPALLAASMFLAIGADAHASTRDVDSVMPRIGITRQADVTTASARIATSDFRQFRSVQQTRSFDAVKRDNPAIKASRAEFARMQAYLANTYEGLTVTSTFTAGDQVFDCIPVDQQPSLRDGSHLIAPPAGAKTSNGSTSSRRCAAGNVPFRRVDIDQIAAHATLEDFLAKPQATASNTHYYSHVAQITPTNIYGGGAGLNLWKPAADNRTMSLIQIWVTGQGSSGVQTAEGGWQVQPGAWGTTSPTVFEYWTADGYQSTGCYNLGCSGFVQYANDFSLGTAIPSDRYSVANGTQTIMTVQWQRVDSDQVWWLVVDGEYVGYLPASLYGQGNMGVNNGLRRMDAGGEIARDGLPSAAMGSGQFAETGYRHAAFVTNEYSLDSGWNQHPVNLAARDTWLNATPSCYTLSLIGVTPGQLGQSLPAGVSTTPTLQPGMSGTSFYLGGPGTANAQCKAAYPG</sequence>
<feature type="signal peptide" evidence="1">
    <location>
        <begin position="1"/>
        <end position="27"/>
    </location>
</feature>
<dbReference type="Pfam" id="PF03080">
    <property type="entry name" value="Neprosin"/>
    <property type="match status" value="1"/>
</dbReference>
<accession>A0A7X5UBV3</accession>
<proteinExistence type="predicted"/>
<keyword evidence="4" id="KW-1185">Reference proteome</keyword>
<organism evidence="3 4">
    <name type="scientific">Luteibacter anthropi</name>
    <dbReference type="NCBI Taxonomy" id="564369"/>
    <lineage>
        <taxon>Bacteria</taxon>
        <taxon>Pseudomonadati</taxon>
        <taxon>Pseudomonadota</taxon>
        <taxon>Gammaproteobacteria</taxon>
        <taxon>Lysobacterales</taxon>
        <taxon>Rhodanobacteraceae</taxon>
        <taxon>Luteibacter</taxon>
    </lineage>
</organism>
<protein>
    <submittedName>
        <fullName evidence="3">Neprosin family prolyl endopeptidase</fullName>
    </submittedName>
</protein>
<feature type="chain" id="PRO_5030527062" evidence="1">
    <location>
        <begin position="28"/>
        <end position="465"/>
    </location>
</feature>
<reference evidence="3 4" key="1">
    <citation type="submission" date="2020-03" db="EMBL/GenBank/DDBJ databases">
        <authorList>
            <person name="Lai Q."/>
        </authorList>
    </citation>
    <scope>NUCLEOTIDE SEQUENCE [LARGE SCALE GENOMIC DNA]</scope>
    <source>
        <strain evidence="3 4">CCUG 25036</strain>
    </source>
</reference>
<feature type="domain" description="Neprosin PEP catalytic" evidence="2">
    <location>
        <begin position="181"/>
        <end position="460"/>
    </location>
</feature>
<dbReference type="PROSITE" id="PS52045">
    <property type="entry name" value="NEPROSIN_PEP_CD"/>
    <property type="match status" value="1"/>
</dbReference>
<keyword evidence="1" id="KW-0732">Signal</keyword>
<dbReference type="AlphaFoldDB" id="A0A7X5UBV3"/>
<dbReference type="InterPro" id="IPR053168">
    <property type="entry name" value="Glutamic_endopeptidase"/>
</dbReference>
<dbReference type="Gene3D" id="3.90.1320.10">
    <property type="entry name" value="Outer-capsid protein sigma 3, large lobe"/>
    <property type="match status" value="1"/>
</dbReference>
<evidence type="ECO:0000313" key="4">
    <source>
        <dbReference type="Proteomes" id="UP000490980"/>
    </source>
</evidence>
<dbReference type="PANTHER" id="PTHR31589">
    <property type="entry name" value="PROTEIN, PUTATIVE (DUF239)-RELATED-RELATED"/>
    <property type="match status" value="1"/>
</dbReference>